<dbReference type="EMBL" id="JBHSIM010000013">
    <property type="protein sequence ID" value="MFC4832112.1"/>
    <property type="molecule type" value="Genomic_DNA"/>
</dbReference>
<dbReference type="Proteomes" id="UP001595909">
    <property type="component" value="Unassembled WGS sequence"/>
</dbReference>
<evidence type="ECO:0000313" key="2">
    <source>
        <dbReference type="EMBL" id="MFC4832112.1"/>
    </source>
</evidence>
<keyword evidence="3" id="KW-1185">Reference proteome</keyword>
<evidence type="ECO:0000313" key="3">
    <source>
        <dbReference type="Proteomes" id="UP001595909"/>
    </source>
</evidence>
<reference evidence="3" key="1">
    <citation type="journal article" date="2019" name="Int. J. Syst. Evol. Microbiol.">
        <title>The Global Catalogue of Microorganisms (GCM) 10K type strain sequencing project: providing services to taxonomists for standard genome sequencing and annotation.</title>
        <authorList>
            <consortium name="The Broad Institute Genomics Platform"/>
            <consortium name="The Broad Institute Genome Sequencing Center for Infectious Disease"/>
            <person name="Wu L."/>
            <person name="Ma J."/>
        </authorList>
    </citation>
    <scope>NUCLEOTIDE SEQUENCE [LARGE SCALE GENOMIC DNA]</scope>
    <source>
        <strain evidence="3">CCUG 50347</strain>
    </source>
</reference>
<keyword evidence="2" id="KW-0378">Hydrolase</keyword>
<dbReference type="InterPro" id="IPR000073">
    <property type="entry name" value="AB_hydrolase_1"/>
</dbReference>
<feature type="domain" description="AB hydrolase-1" evidence="1">
    <location>
        <begin position="2"/>
        <end position="74"/>
    </location>
</feature>
<dbReference type="InterPro" id="IPR029058">
    <property type="entry name" value="AB_hydrolase_fold"/>
</dbReference>
<sequence>MLLHGANMSWRAWRPVLDGLQAHHEVFAPTLVGHRGGASWTEGVPVAVPEIVDRVCEQLDEAGIATAHVVGNSLERVWRIKVARPGVLGRSVRRGS</sequence>
<proteinExistence type="predicted"/>
<dbReference type="Pfam" id="PF12697">
    <property type="entry name" value="Abhydrolase_6"/>
    <property type="match status" value="1"/>
</dbReference>
<accession>A0ABV9RFZ4</accession>
<dbReference type="RefSeq" id="WP_378014903.1">
    <property type="nucleotide sequence ID" value="NZ_BAABHN010000013.1"/>
</dbReference>
<dbReference type="Gene3D" id="3.40.50.1820">
    <property type="entry name" value="alpha/beta hydrolase"/>
    <property type="match status" value="1"/>
</dbReference>
<gene>
    <name evidence="2" type="ORF">ACFPEL_06790</name>
</gene>
<dbReference type="GO" id="GO:0016787">
    <property type="term" value="F:hydrolase activity"/>
    <property type="evidence" value="ECO:0007669"/>
    <property type="project" value="UniProtKB-KW"/>
</dbReference>
<evidence type="ECO:0000259" key="1">
    <source>
        <dbReference type="Pfam" id="PF12697"/>
    </source>
</evidence>
<protein>
    <submittedName>
        <fullName evidence="2">Alpha/beta fold hydrolase</fullName>
    </submittedName>
</protein>
<organism evidence="2 3">
    <name type="scientific">Actinomycetospora chibensis</name>
    <dbReference type="NCBI Taxonomy" id="663606"/>
    <lineage>
        <taxon>Bacteria</taxon>
        <taxon>Bacillati</taxon>
        <taxon>Actinomycetota</taxon>
        <taxon>Actinomycetes</taxon>
        <taxon>Pseudonocardiales</taxon>
        <taxon>Pseudonocardiaceae</taxon>
        <taxon>Actinomycetospora</taxon>
    </lineage>
</organism>
<name>A0ABV9RFZ4_9PSEU</name>
<comment type="caution">
    <text evidence="2">The sequence shown here is derived from an EMBL/GenBank/DDBJ whole genome shotgun (WGS) entry which is preliminary data.</text>
</comment>
<dbReference type="SUPFAM" id="SSF53474">
    <property type="entry name" value="alpha/beta-Hydrolases"/>
    <property type="match status" value="1"/>
</dbReference>